<dbReference type="RefSeq" id="WP_184078982.1">
    <property type="nucleotide sequence ID" value="NZ_JACHDS010000001.1"/>
</dbReference>
<accession>A0A7W9YNG0</accession>
<dbReference type="EMBL" id="JACHDS010000001">
    <property type="protein sequence ID" value="MBB6174751.1"/>
    <property type="molecule type" value="Genomic_DNA"/>
</dbReference>
<dbReference type="Proteomes" id="UP000546642">
    <property type="component" value="Unassembled WGS sequence"/>
</dbReference>
<comment type="caution">
    <text evidence="2">The sequence shown here is derived from an EMBL/GenBank/DDBJ whole genome shotgun (WGS) entry which is preliminary data.</text>
</comment>
<evidence type="ECO:0000259" key="1">
    <source>
        <dbReference type="Pfam" id="PF20376"/>
    </source>
</evidence>
<gene>
    <name evidence="2" type="ORF">HNR23_004811</name>
</gene>
<sequence>MNAPHPYAGAPAALATQHRKEEALAPALADAPGLRLTVPPGIDTDRLGTFTGEIERPAPPSQTALLKARLGIRASGIPRALASEGTFGPHPHAAFIPMGLEILAFVDDDLGIQITQQRVSDHTNFAHTTAARLDDDLDTFLKAARFPDHSLVVRPSTPDGDAPIHKGVRTREDLAATIASCAHRSADGLARLETDMRAGHNPTRMREIAVLARDLGHRLARRCPVCQAPGFGTVATEPGLPCATCRTPTDHTAAEIDGCARCPHRHTRPRSDGRTHADPRYCPCCNP</sequence>
<dbReference type="AlphaFoldDB" id="A0A7W9YNG0"/>
<name>A0A7W9YNG0_9ACTN</name>
<keyword evidence="3" id="KW-1185">Reference proteome</keyword>
<proteinExistence type="predicted"/>
<protein>
    <recommendedName>
        <fullName evidence="1">DUF6671 domain-containing protein</fullName>
    </recommendedName>
</protein>
<evidence type="ECO:0000313" key="2">
    <source>
        <dbReference type="EMBL" id="MBB6174751.1"/>
    </source>
</evidence>
<dbReference type="Pfam" id="PF20376">
    <property type="entry name" value="DUF6671"/>
    <property type="match status" value="1"/>
</dbReference>
<dbReference type="InterPro" id="IPR046612">
    <property type="entry name" value="DUF6671"/>
</dbReference>
<reference evidence="2 3" key="1">
    <citation type="submission" date="2020-08" db="EMBL/GenBank/DDBJ databases">
        <title>Sequencing the genomes of 1000 actinobacteria strains.</title>
        <authorList>
            <person name="Klenk H.-P."/>
        </authorList>
    </citation>
    <scope>NUCLEOTIDE SEQUENCE [LARGE SCALE GENOMIC DNA]</scope>
    <source>
        <strain evidence="2 3">DSM 46659</strain>
    </source>
</reference>
<evidence type="ECO:0000313" key="3">
    <source>
        <dbReference type="Proteomes" id="UP000546642"/>
    </source>
</evidence>
<feature type="domain" description="DUF6671" evidence="1">
    <location>
        <begin position="69"/>
        <end position="287"/>
    </location>
</feature>
<organism evidence="2 3">
    <name type="scientific">Nocardiopsis mwathae</name>
    <dbReference type="NCBI Taxonomy" id="1472723"/>
    <lineage>
        <taxon>Bacteria</taxon>
        <taxon>Bacillati</taxon>
        <taxon>Actinomycetota</taxon>
        <taxon>Actinomycetes</taxon>
        <taxon>Streptosporangiales</taxon>
        <taxon>Nocardiopsidaceae</taxon>
        <taxon>Nocardiopsis</taxon>
    </lineage>
</organism>